<keyword evidence="1" id="KW-0472">Membrane</keyword>
<reference evidence="2" key="1">
    <citation type="submission" date="2018-06" db="EMBL/GenBank/DDBJ databases">
        <authorList>
            <person name="Zhirakovskaya E."/>
        </authorList>
    </citation>
    <scope>NUCLEOTIDE SEQUENCE</scope>
</reference>
<organism evidence="2">
    <name type="scientific">hydrothermal vent metagenome</name>
    <dbReference type="NCBI Taxonomy" id="652676"/>
    <lineage>
        <taxon>unclassified sequences</taxon>
        <taxon>metagenomes</taxon>
        <taxon>ecological metagenomes</taxon>
    </lineage>
</organism>
<keyword evidence="1" id="KW-0812">Transmembrane</keyword>
<feature type="transmembrane region" description="Helical" evidence="1">
    <location>
        <begin position="184"/>
        <end position="204"/>
    </location>
</feature>
<protein>
    <recommendedName>
        <fullName evidence="3">PEP-CTERM protein-sorting domain-containing protein</fullName>
    </recommendedName>
</protein>
<dbReference type="NCBIfam" id="TIGR03370">
    <property type="entry name" value="VPLPA-CTERM"/>
    <property type="match status" value="1"/>
</dbReference>
<proteinExistence type="predicted"/>
<name>A0A3B0WJP9_9ZZZZ</name>
<evidence type="ECO:0000256" key="1">
    <source>
        <dbReference type="SAM" id="Phobius"/>
    </source>
</evidence>
<dbReference type="AlphaFoldDB" id="A0A3B0WJP9"/>
<evidence type="ECO:0008006" key="3">
    <source>
        <dbReference type="Google" id="ProtNLM"/>
    </source>
</evidence>
<dbReference type="InterPro" id="IPR022472">
    <property type="entry name" value="VPLPA-CTERM"/>
</dbReference>
<dbReference type="EMBL" id="UOFD01000032">
    <property type="protein sequence ID" value="VAW51542.1"/>
    <property type="molecule type" value="Genomic_DNA"/>
</dbReference>
<accession>A0A3B0WJP9</accession>
<keyword evidence="1" id="KW-1133">Transmembrane helix</keyword>
<sequence>MIKLFSGLLLALSCLTATAATYNVSTIFNGSDGGFSFSSLHDASGSNPQALGPDGILANVLLTGFSGTYNDVTGSFNAVLALDNAAGPMSLSGILLFDGAGLLAANSTLDLTFSGTQGGALSDTIIGFEKGKVCCSGTNYPNTFDGNIMTLWGANFDSSADFINTGSYAGATLGLDFRIALTPVPVPAAVWLFGSGLLGLVGIARRKV</sequence>
<evidence type="ECO:0000313" key="2">
    <source>
        <dbReference type="EMBL" id="VAW51542.1"/>
    </source>
</evidence>
<gene>
    <name evidence="2" type="ORF">MNBD_GAMMA06-309</name>
</gene>